<name>A0A1W6ZWA0_9HYPH</name>
<dbReference type="RefSeq" id="WP_086090101.1">
    <property type="nucleotide sequence ID" value="NZ_CP021112.1"/>
</dbReference>
<dbReference type="STRING" id="1235591.CAK95_23350"/>
<dbReference type="Proteomes" id="UP000194137">
    <property type="component" value="Chromosome"/>
</dbReference>
<sequence length="82" mass="9197">MASRLGEIIRESYGSDFVIFDHEDDLDRFTSAIDAFFAGKLDVVSLREKLFELGVPADQIRRLLAGERLLSVSGPSRSETTY</sequence>
<dbReference type="EMBL" id="CP021112">
    <property type="protein sequence ID" value="ARQ01709.1"/>
    <property type="molecule type" value="Genomic_DNA"/>
</dbReference>
<evidence type="ECO:0000313" key="1">
    <source>
        <dbReference type="EMBL" id="ARQ01709.1"/>
    </source>
</evidence>
<reference evidence="1 2" key="1">
    <citation type="submission" date="2017-05" db="EMBL/GenBank/DDBJ databases">
        <title>Full genome sequence of Pseudorhodoplanes sinuspersici.</title>
        <authorList>
            <person name="Dastgheib S.M.M."/>
            <person name="Shavandi M."/>
            <person name="Tirandaz H."/>
        </authorList>
    </citation>
    <scope>NUCLEOTIDE SEQUENCE [LARGE SCALE GENOMIC DNA]</scope>
    <source>
        <strain evidence="1 2">RIPI110</strain>
    </source>
</reference>
<dbReference type="KEGG" id="psin:CAK95_23350"/>
<evidence type="ECO:0000313" key="2">
    <source>
        <dbReference type="Proteomes" id="UP000194137"/>
    </source>
</evidence>
<proteinExistence type="predicted"/>
<protein>
    <submittedName>
        <fullName evidence="1">Uncharacterized protein</fullName>
    </submittedName>
</protein>
<accession>A0A1W6ZWA0</accession>
<gene>
    <name evidence="1" type="ORF">CAK95_23350</name>
</gene>
<dbReference type="AlphaFoldDB" id="A0A1W6ZWA0"/>
<organism evidence="1 2">
    <name type="scientific">Pseudorhodoplanes sinuspersici</name>
    <dbReference type="NCBI Taxonomy" id="1235591"/>
    <lineage>
        <taxon>Bacteria</taxon>
        <taxon>Pseudomonadati</taxon>
        <taxon>Pseudomonadota</taxon>
        <taxon>Alphaproteobacteria</taxon>
        <taxon>Hyphomicrobiales</taxon>
        <taxon>Pseudorhodoplanes</taxon>
    </lineage>
</organism>
<keyword evidence="2" id="KW-1185">Reference proteome</keyword>